<dbReference type="GeneID" id="30583906"/>
<sequence length="94" mass="10849">MRHGEFYKNNETGKLGKIVETNPLAIFLKIDGNFVEFERDIFLDYWSRVKGESEYELELALLYDEICQIADKQNVGTKKLIADLNGLCEKQSNS</sequence>
<proteinExistence type="predicted"/>
<dbReference type="OrthoDB" id="121778at2157"/>
<evidence type="ECO:0000313" key="4">
    <source>
        <dbReference type="Proteomes" id="UP000186879"/>
    </source>
</evidence>
<evidence type="ECO:0000313" key="2">
    <source>
        <dbReference type="EMBL" id="RNI09059.1"/>
    </source>
</evidence>
<dbReference type="EMBL" id="FNMU01000002">
    <property type="protein sequence ID" value="SDW32636.1"/>
    <property type="molecule type" value="Genomic_DNA"/>
</dbReference>
<organism evidence="1 4">
    <name type="scientific">Methanohalophilus halophilus</name>
    <dbReference type="NCBI Taxonomy" id="2177"/>
    <lineage>
        <taxon>Archaea</taxon>
        <taxon>Methanobacteriati</taxon>
        <taxon>Methanobacteriota</taxon>
        <taxon>Stenosarchaea group</taxon>
        <taxon>Methanomicrobia</taxon>
        <taxon>Methanosarcinales</taxon>
        <taxon>Methanosarcinaceae</taxon>
        <taxon>Methanohalophilus</taxon>
    </lineage>
</organism>
<evidence type="ECO:0000313" key="3">
    <source>
        <dbReference type="EMBL" id="SDW32636.1"/>
    </source>
</evidence>
<reference evidence="3 5" key="2">
    <citation type="submission" date="2016-10" db="EMBL/GenBank/DDBJ databases">
        <authorList>
            <person name="de Groot N.N."/>
        </authorList>
    </citation>
    <scope>NUCLEOTIDE SEQUENCE [LARGE SCALE GENOMIC DNA]</scope>
    <source>
        <strain evidence="3 5">Z-7982</strain>
    </source>
</reference>
<dbReference type="KEGG" id="mhaz:BHR79_09010"/>
<evidence type="ECO:0000313" key="5">
    <source>
        <dbReference type="Proteomes" id="UP000198669"/>
    </source>
</evidence>
<name>A0A1L3Q423_9EURY</name>
<evidence type="ECO:0000313" key="1">
    <source>
        <dbReference type="EMBL" id="APH39605.1"/>
    </source>
</evidence>
<reference evidence="1 4" key="1">
    <citation type="submission" date="2016-10" db="EMBL/GenBank/DDBJ databases">
        <title>Methanohalophilus halophilus.</title>
        <authorList>
            <person name="L'haridon S."/>
        </authorList>
    </citation>
    <scope>NUCLEOTIDE SEQUENCE [LARGE SCALE GENOMIC DNA]</scope>
    <source>
        <strain evidence="1 4">Z-7982</strain>
    </source>
</reference>
<reference evidence="2 6" key="3">
    <citation type="submission" date="2018-10" db="EMBL/GenBank/DDBJ databases">
        <title>Cultivation of a novel Methanohalophilus strain from Kebrit Deep of the Red Sea and a genomic comparison of members of the genus Methanohalophilus.</title>
        <authorList>
            <person name="Guan Y."/>
            <person name="Ngugi D.K."/>
            <person name="Stingl U."/>
        </authorList>
    </citation>
    <scope>NUCLEOTIDE SEQUENCE [LARGE SCALE GENOMIC DNA]</scope>
    <source>
        <strain evidence="2 6">DSM 3094</strain>
    </source>
</reference>
<evidence type="ECO:0000313" key="6">
    <source>
        <dbReference type="Proteomes" id="UP000267921"/>
    </source>
</evidence>
<dbReference type="EMBL" id="CP017921">
    <property type="protein sequence ID" value="APH39605.1"/>
    <property type="molecule type" value="Genomic_DNA"/>
</dbReference>
<accession>A0A1L3Q423</accession>
<dbReference type="EMBL" id="RJJG01000004">
    <property type="protein sequence ID" value="RNI09059.1"/>
    <property type="molecule type" value="Genomic_DNA"/>
</dbReference>
<dbReference type="AlphaFoldDB" id="A0A1L3Q423"/>
<gene>
    <name evidence="1" type="ORF">BHR79_09010</name>
    <name evidence="2" type="ORF">EFE40_06255</name>
    <name evidence="3" type="ORF">SAMN04515625_0712</name>
</gene>
<dbReference type="Proteomes" id="UP000186879">
    <property type="component" value="Chromosome"/>
</dbReference>
<dbReference type="Proteomes" id="UP000267921">
    <property type="component" value="Unassembled WGS sequence"/>
</dbReference>
<keyword evidence="4" id="KW-1185">Reference proteome</keyword>
<dbReference type="Proteomes" id="UP000198669">
    <property type="component" value="Unassembled WGS sequence"/>
</dbReference>
<protein>
    <submittedName>
        <fullName evidence="1">Uncharacterized protein</fullName>
    </submittedName>
</protein>
<dbReference type="RefSeq" id="WP_072562027.1">
    <property type="nucleotide sequence ID" value="NZ_CP017921.1"/>
</dbReference>